<keyword evidence="5 6" id="KW-0456">Lyase</keyword>
<dbReference type="EMBL" id="KV722336">
    <property type="protein sequence ID" value="OCH95452.1"/>
    <property type="molecule type" value="Genomic_DNA"/>
</dbReference>
<sequence>MSSTSPQQFFLPDLLSVCPLRGSTNPHYAQAAVESSAWVNGYNLFTDRKRAYFIQGSNELLVSHTYPYAGYEQFRTCCDFVNLLFVVDEVSDEQGGKDARGTGNVFLKAMCNADWNDGSPLANMTKDFRARFLQYAGPGCLKRFLKHCEDYVEAVAREAEYRERDEILDMASFEDLRRENSAIRLCFGLFEFVLGVDLPDEAFEDTVFMGLYWAAADMVCWANDVYSYNMEQARGIGGNNIVTVLMHQKDIDVQAAADIVGIKFKALMDHFLELKAALPKWSPAVDAAVSNYVMAMEHWVIGNLEWSFETQRYFGADHATVKETRLVVLRPRETEA</sequence>
<dbReference type="PANTHER" id="PTHR35201:SF4">
    <property type="entry name" value="BETA-PINACENE SYNTHASE-RELATED"/>
    <property type="match status" value="1"/>
</dbReference>
<keyword evidence="3 6" id="KW-0479">Metal-binding</keyword>
<dbReference type="GO" id="GO:0046872">
    <property type="term" value="F:metal ion binding"/>
    <property type="evidence" value="ECO:0007669"/>
    <property type="project" value="UniProtKB-KW"/>
</dbReference>
<dbReference type="InterPro" id="IPR034686">
    <property type="entry name" value="Terpene_cyclase-like_2"/>
</dbReference>
<dbReference type="SUPFAM" id="SSF48576">
    <property type="entry name" value="Terpenoid synthases"/>
    <property type="match status" value="1"/>
</dbReference>
<comment type="similarity">
    <text evidence="2 6">Belongs to the terpene synthase family.</text>
</comment>
<comment type="cofactor">
    <cofactor evidence="1 6">
        <name>Mg(2+)</name>
        <dbReference type="ChEBI" id="CHEBI:18420"/>
    </cofactor>
</comment>
<evidence type="ECO:0000256" key="4">
    <source>
        <dbReference type="ARBA" id="ARBA00022842"/>
    </source>
</evidence>
<evidence type="ECO:0000256" key="5">
    <source>
        <dbReference type="ARBA" id="ARBA00023239"/>
    </source>
</evidence>
<dbReference type="InterPro" id="IPR008949">
    <property type="entry name" value="Isoprenoid_synthase_dom_sf"/>
</dbReference>
<protein>
    <recommendedName>
        <fullName evidence="6">Terpene synthase</fullName>
        <ecNumber evidence="6">4.2.3.-</ecNumber>
    </recommendedName>
</protein>
<dbReference type="OrthoDB" id="2861623at2759"/>
<dbReference type="EC" id="4.2.3.-" evidence="6"/>
<dbReference type="Pfam" id="PF19086">
    <property type="entry name" value="Terpene_syn_C_2"/>
    <property type="match status" value="1"/>
</dbReference>
<dbReference type="SFLD" id="SFLDS00005">
    <property type="entry name" value="Isoprenoid_Synthase_Type_I"/>
    <property type="match status" value="1"/>
</dbReference>
<dbReference type="SFLD" id="SFLDG01020">
    <property type="entry name" value="Terpene_Cyclase_Like_2"/>
    <property type="match status" value="1"/>
</dbReference>
<evidence type="ECO:0000256" key="2">
    <source>
        <dbReference type="ARBA" id="ARBA00006333"/>
    </source>
</evidence>
<dbReference type="PANTHER" id="PTHR35201">
    <property type="entry name" value="TERPENE SYNTHASE"/>
    <property type="match status" value="1"/>
</dbReference>
<organism evidence="7 8">
    <name type="scientific">Obba rivulosa</name>
    <dbReference type="NCBI Taxonomy" id="1052685"/>
    <lineage>
        <taxon>Eukaryota</taxon>
        <taxon>Fungi</taxon>
        <taxon>Dikarya</taxon>
        <taxon>Basidiomycota</taxon>
        <taxon>Agaricomycotina</taxon>
        <taxon>Agaricomycetes</taxon>
        <taxon>Polyporales</taxon>
        <taxon>Gelatoporiaceae</taxon>
        <taxon>Obba</taxon>
    </lineage>
</organism>
<accession>A0A8E2J7R0</accession>
<dbReference type="AlphaFoldDB" id="A0A8E2J7R0"/>
<evidence type="ECO:0000313" key="8">
    <source>
        <dbReference type="Proteomes" id="UP000250043"/>
    </source>
</evidence>
<name>A0A8E2J7R0_9APHY</name>
<keyword evidence="4 6" id="KW-0460">Magnesium</keyword>
<evidence type="ECO:0000256" key="1">
    <source>
        <dbReference type="ARBA" id="ARBA00001946"/>
    </source>
</evidence>
<evidence type="ECO:0000256" key="3">
    <source>
        <dbReference type="ARBA" id="ARBA00022723"/>
    </source>
</evidence>
<dbReference type="Proteomes" id="UP000250043">
    <property type="component" value="Unassembled WGS sequence"/>
</dbReference>
<proteinExistence type="inferred from homology"/>
<evidence type="ECO:0000313" key="7">
    <source>
        <dbReference type="EMBL" id="OCH95452.1"/>
    </source>
</evidence>
<dbReference type="GO" id="GO:0008299">
    <property type="term" value="P:isoprenoid biosynthetic process"/>
    <property type="evidence" value="ECO:0007669"/>
    <property type="project" value="UniProtKB-ARBA"/>
</dbReference>
<keyword evidence="8" id="KW-1185">Reference proteome</keyword>
<evidence type="ECO:0000256" key="6">
    <source>
        <dbReference type="RuleBase" id="RU366034"/>
    </source>
</evidence>
<gene>
    <name evidence="7" type="ORF">OBBRIDRAFT_831011</name>
</gene>
<dbReference type="GO" id="GO:0010333">
    <property type="term" value="F:terpene synthase activity"/>
    <property type="evidence" value="ECO:0007669"/>
    <property type="project" value="InterPro"/>
</dbReference>
<dbReference type="Gene3D" id="1.10.600.10">
    <property type="entry name" value="Farnesyl Diphosphate Synthase"/>
    <property type="match status" value="1"/>
</dbReference>
<reference evidence="7 8" key="1">
    <citation type="submission" date="2016-07" db="EMBL/GenBank/DDBJ databases">
        <title>Draft genome of the white-rot fungus Obba rivulosa 3A-2.</title>
        <authorList>
            <consortium name="DOE Joint Genome Institute"/>
            <person name="Miettinen O."/>
            <person name="Riley R."/>
            <person name="Acob R."/>
            <person name="Barry K."/>
            <person name="Cullen D."/>
            <person name="De Vries R."/>
            <person name="Hainaut M."/>
            <person name="Hatakka A."/>
            <person name="Henrissat B."/>
            <person name="Hilden K."/>
            <person name="Kuo R."/>
            <person name="Labutti K."/>
            <person name="Lipzen A."/>
            <person name="Makela M.R."/>
            <person name="Sandor L."/>
            <person name="Spatafora J.W."/>
            <person name="Grigoriev I.V."/>
            <person name="Hibbett D.S."/>
        </authorList>
    </citation>
    <scope>NUCLEOTIDE SEQUENCE [LARGE SCALE GENOMIC DNA]</scope>
    <source>
        <strain evidence="7 8">3A-2</strain>
    </source>
</reference>